<dbReference type="STRING" id="1448318.A0A319ESE5"/>
<proteinExistence type="predicted"/>
<accession>A0A319ESE5</accession>
<name>A0A319ESE5_ASPSB</name>
<sequence length="167" mass="19906">MDTSAWMGRDLQMFPAVCRLLHSNTRMAEIYRSLPIEGPVEILYPTDFFPDNSEQLQVTQDFLAPVTRATGSSFRQIPIHEDWRETAPVEEKDLHQYLYNLTRHGLFYSAFKSFEEFRNKHVEKYGHSPFVTEMVRRYWELGKDVAEKQHGELMKRLRAFQQWFLAR</sequence>
<evidence type="ECO:0000313" key="1">
    <source>
        <dbReference type="EMBL" id="PYI09918.1"/>
    </source>
</evidence>
<dbReference type="Proteomes" id="UP000248423">
    <property type="component" value="Unassembled WGS sequence"/>
</dbReference>
<gene>
    <name evidence="1" type="ORF">BO78DRAFT_467417</name>
</gene>
<reference evidence="1 2" key="1">
    <citation type="submission" date="2018-02" db="EMBL/GenBank/DDBJ databases">
        <title>The genomes of Aspergillus section Nigri reveals drivers in fungal speciation.</title>
        <authorList>
            <consortium name="DOE Joint Genome Institute"/>
            <person name="Vesth T.C."/>
            <person name="Nybo J."/>
            <person name="Theobald S."/>
            <person name="Brandl J."/>
            <person name="Frisvad J.C."/>
            <person name="Nielsen K.F."/>
            <person name="Lyhne E.K."/>
            <person name="Kogle M.E."/>
            <person name="Kuo A."/>
            <person name="Riley R."/>
            <person name="Clum A."/>
            <person name="Nolan M."/>
            <person name="Lipzen A."/>
            <person name="Salamov A."/>
            <person name="Henrissat B."/>
            <person name="Wiebenga A."/>
            <person name="De vries R.P."/>
            <person name="Grigoriev I.V."/>
            <person name="Mortensen U.H."/>
            <person name="Andersen M.R."/>
            <person name="Baker S.E."/>
        </authorList>
    </citation>
    <scope>NUCLEOTIDE SEQUENCE [LARGE SCALE GENOMIC DNA]</scope>
    <source>
        <strain evidence="1 2">CBS 121057</strain>
    </source>
</reference>
<dbReference type="EMBL" id="KZ826324">
    <property type="protein sequence ID" value="PYI09918.1"/>
    <property type="molecule type" value="Genomic_DNA"/>
</dbReference>
<protein>
    <submittedName>
        <fullName evidence="1">Uncharacterized protein</fullName>
    </submittedName>
</protein>
<keyword evidence="2" id="KW-1185">Reference proteome</keyword>
<evidence type="ECO:0000313" key="2">
    <source>
        <dbReference type="Proteomes" id="UP000248423"/>
    </source>
</evidence>
<dbReference type="AlphaFoldDB" id="A0A319ESE5"/>
<organism evidence="1 2">
    <name type="scientific">Aspergillus sclerotiicarbonarius (strain CBS 121057 / IBT 28362)</name>
    <dbReference type="NCBI Taxonomy" id="1448318"/>
    <lineage>
        <taxon>Eukaryota</taxon>
        <taxon>Fungi</taxon>
        <taxon>Dikarya</taxon>
        <taxon>Ascomycota</taxon>
        <taxon>Pezizomycotina</taxon>
        <taxon>Eurotiomycetes</taxon>
        <taxon>Eurotiomycetidae</taxon>
        <taxon>Eurotiales</taxon>
        <taxon>Aspergillaceae</taxon>
        <taxon>Aspergillus</taxon>
        <taxon>Aspergillus subgen. Circumdati</taxon>
    </lineage>
</organism>
<dbReference type="VEuPathDB" id="FungiDB:BO78DRAFT_467417"/>
<dbReference type="OrthoDB" id="4347796at2759"/>